<dbReference type="InterPro" id="IPR057263">
    <property type="entry name" value="COR-B"/>
</dbReference>
<evidence type="ECO:0000256" key="1">
    <source>
        <dbReference type="ARBA" id="ARBA00022737"/>
    </source>
</evidence>
<dbReference type="eggNOG" id="COG1100">
    <property type="taxonomic scope" value="Bacteria"/>
</dbReference>
<dbReference type="Pfam" id="PF19960">
    <property type="entry name" value="EAD7"/>
    <property type="match status" value="1"/>
</dbReference>
<proteinExistence type="predicted"/>
<evidence type="ECO:0000259" key="3">
    <source>
        <dbReference type="Pfam" id="PF25497"/>
    </source>
</evidence>
<dbReference type="KEGG" id="cmp:Cha6605_4198"/>
<keyword evidence="5" id="KW-1185">Reference proteome</keyword>
<dbReference type="Pfam" id="PF25497">
    <property type="entry name" value="COR-B"/>
    <property type="match status" value="1"/>
</dbReference>
<name>K9UL02_CHAP6</name>
<dbReference type="Gene3D" id="3.30.310.200">
    <property type="match status" value="1"/>
</dbReference>
<reference evidence="4 5" key="1">
    <citation type="submission" date="2012-05" db="EMBL/GenBank/DDBJ databases">
        <title>Finished chromosome of genome of Chamaesiphon sp. PCC 6605.</title>
        <authorList>
            <consortium name="US DOE Joint Genome Institute"/>
            <person name="Gugger M."/>
            <person name="Coursin T."/>
            <person name="Rippka R."/>
            <person name="Tandeau De Marsac N."/>
            <person name="Huntemann M."/>
            <person name="Wei C.-L."/>
            <person name="Han J."/>
            <person name="Detter J.C."/>
            <person name="Han C."/>
            <person name="Tapia R."/>
            <person name="Chen A."/>
            <person name="Kyrpides N."/>
            <person name="Mavromatis K."/>
            <person name="Markowitz V."/>
            <person name="Szeto E."/>
            <person name="Ivanova N."/>
            <person name="Pagani I."/>
            <person name="Pati A."/>
            <person name="Goodwin L."/>
            <person name="Nordberg H.P."/>
            <person name="Cantor M.N."/>
            <person name="Hua S.X."/>
            <person name="Woyke T."/>
            <person name="Kerfeld C.A."/>
        </authorList>
    </citation>
    <scope>NUCLEOTIDE SEQUENCE [LARGE SCALE GENOMIC DNA]</scope>
    <source>
        <strain evidence="5">ATCC 27169 / PCC 6605</strain>
    </source>
</reference>
<evidence type="ECO:0000259" key="2">
    <source>
        <dbReference type="Pfam" id="PF19960"/>
    </source>
</evidence>
<dbReference type="EMBL" id="CP003600">
    <property type="protein sequence ID" value="AFY95141.1"/>
    <property type="molecule type" value="Genomic_DNA"/>
</dbReference>
<evidence type="ECO:0000313" key="5">
    <source>
        <dbReference type="Proteomes" id="UP000010366"/>
    </source>
</evidence>
<feature type="domain" description="C-terminal of Roc COR-B" evidence="3">
    <location>
        <begin position="21"/>
        <end position="127"/>
    </location>
</feature>
<sequence length="364" mass="41189">MASFYYPFDKSLIFLTCHECILTNGSARVEVIEDYDKKHIRIRAIGFNKKSFLAIVRHEFQKIHNSYERLEYKELIPCNCFQCTTAQEPLEPHRYVLKDLENRLEKGKLTIECYRSFEQVKIRELIDETIEPIQPSVPPPPRLSMNLRQLVEKALTDDELLNLCNDFKVAVTQGQTKDQRIRTLVEYIERQGKQSELLTEIEQLNPNVYKEYLAGNPAARRSPVPPTPGSIVQNHTTYHIHKVENMSGNTINQNSHGSGDNIAGDKVLGDKINTQINNSQNLAEAAKEIQSLLDILSDEYNPNTATGQEKIGKAAIESIEQNPTLKDRITKAISEGGYAALEAAIDRPIVKVCMATFKGFAEGK</sequence>
<dbReference type="AlphaFoldDB" id="K9UL02"/>
<feature type="domain" description="Effector-associated" evidence="2">
    <location>
        <begin position="147"/>
        <end position="206"/>
    </location>
</feature>
<accession>K9UL02</accession>
<evidence type="ECO:0000313" key="4">
    <source>
        <dbReference type="EMBL" id="AFY95141.1"/>
    </source>
</evidence>
<organism evidence="4 5">
    <name type="scientific">Chamaesiphon minutus (strain ATCC 27169 / PCC 6605)</name>
    <dbReference type="NCBI Taxonomy" id="1173020"/>
    <lineage>
        <taxon>Bacteria</taxon>
        <taxon>Bacillati</taxon>
        <taxon>Cyanobacteriota</taxon>
        <taxon>Cyanophyceae</taxon>
        <taxon>Gomontiellales</taxon>
        <taxon>Chamaesiphonaceae</taxon>
        <taxon>Chamaesiphon</taxon>
    </lineage>
</organism>
<dbReference type="STRING" id="1173020.Cha6605_4198"/>
<keyword evidence="1" id="KW-0677">Repeat</keyword>
<gene>
    <name evidence="4" type="ORF">Cha6605_4198</name>
</gene>
<dbReference type="HOGENOM" id="CLU_760098_0_0_3"/>
<dbReference type="InterPro" id="IPR045435">
    <property type="entry name" value="EAD7"/>
</dbReference>
<dbReference type="Proteomes" id="UP000010366">
    <property type="component" value="Chromosome"/>
</dbReference>
<protein>
    <submittedName>
        <fullName evidence="4">Uncharacterized protein</fullName>
    </submittedName>
</protein>